<keyword evidence="2" id="KW-0808">Transferase</keyword>
<dbReference type="GO" id="GO:0008080">
    <property type="term" value="F:N-acetyltransferase activity"/>
    <property type="evidence" value="ECO:0007669"/>
    <property type="project" value="InterPro"/>
</dbReference>
<dbReference type="PATRIC" id="fig|1719120.3.peg.2580"/>
<evidence type="ECO:0000259" key="1">
    <source>
        <dbReference type="PROSITE" id="PS51186"/>
    </source>
</evidence>
<dbReference type="PROSITE" id="PS51186">
    <property type="entry name" value="GNAT"/>
    <property type="match status" value="1"/>
</dbReference>
<dbReference type="SUPFAM" id="SSF55729">
    <property type="entry name" value="Acyl-CoA N-acyltransferases (Nat)"/>
    <property type="match status" value="1"/>
</dbReference>
<evidence type="ECO:0000313" key="3">
    <source>
        <dbReference type="Proteomes" id="UP000050360"/>
    </source>
</evidence>
<dbReference type="CDD" id="cd04301">
    <property type="entry name" value="NAT_SF"/>
    <property type="match status" value="1"/>
</dbReference>
<reference evidence="2 3" key="1">
    <citation type="submission" date="2015-09" db="EMBL/GenBank/DDBJ databases">
        <title>A metagenomics-based metabolic model of nitrate-dependent anaerobic oxidation of methane by Methanoperedens-like archaea.</title>
        <authorList>
            <person name="Arshad A."/>
            <person name="Speth D.R."/>
            <person name="De Graaf R.M."/>
            <person name="Op Den Camp H.J."/>
            <person name="Jetten M.S."/>
            <person name="Welte C.U."/>
        </authorList>
    </citation>
    <scope>NUCLEOTIDE SEQUENCE [LARGE SCALE GENOMIC DNA]</scope>
</reference>
<dbReference type="Proteomes" id="UP000050360">
    <property type="component" value="Unassembled WGS sequence"/>
</dbReference>
<proteinExistence type="predicted"/>
<gene>
    <name evidence="2" type="ORF">MPEBLZ_02365</name>
</gene>
<feature type="domain" description="N-acetyltransferase" evidence="1">
    <location>
        <begin position="128"/>
        <end position="278"/>
    </location>
</feature>
<organism evidence="2 3">
    <name type="scientific">Candidatus Methanoperedens nitratireducens</name>
    <dbReference type="NCBI Taxonomy" id="1392998"/>
    <lineage>
        <taxon>Archaea</taxon>
        <taxon>Methanobacteriati</taxon>
        <taxon>Methanobacteriota</taxon>
        <taxon>Stenosarchaea group</taxon>
        <taxon>Methanomicrobia</taxon>
        <taxon>Methanosarcinales</taxon>
        <taxon>ANME-2 cluster</taxon>
        <taxon>Candidatus Methanoperedentaceae</taxon>
        <taxon>Candidatus Methanoperedens</taxon>
    </lineage>
</organism>
<sequence>MMNDTITNIGSSILQQGKHNDRIYLMKLSNDDLPVITDRLDRLALAEKYSKIIAKVPGFAKDKFTENGYIVEASIPGFYNCSEDVYFMGKYFTESRMCSYNYGKIKEILKTAVLKSSEERTAKIVPGFHYRICGKSDVDRIAGVYKKSFETYPFPIKDPMYIAKTMDENFIYFSIRRNNKIVALSSTEIDAGFKNVEMTDFATLPEYRGNGLAAYLLHNMESEMRRRNMEVAYTIARAVSHGINNIFAKMGYIYGGTLLNNTNIAGSFESMNVWYKYL</sequence>
<comment type="caution">
    <text evidence="2">The sequence shown here is derived from an EMBL/GenBank/DDBJ whole genome shotgun (WGS) entry which is preliminary data.</text>
</comment>
<dbReference type="InterPro" id="IPR000182">
    <property type="entry name" value="GNAT_dom"/>
</dbReference>
<name>A0A0P8A4G3_9EURY</name>
<accession>A0A0P8A4G3</accession>
<dbReference type="Gene3D" id="3.40.630.30">
    <property type="match status" value="1"/>
</dbReference>
<dbReference type="Pfam" id="PF00583">
    <property type="entry name" value="Acetyltransf_1"/>
    <property type="match status" value="1"/>
</dbReference>
<protein>
    <submittedName>
        <fullName evidence="2">Acetyltransferase (GNAT) family protein</fullName>
    </submittedName>
</protein>
<evidence type="ECO:0000313" key="2">
    <source>
        <dbReference type="EMBL" id="KPQ43059.1"/>
    </source>
</evidence>
<dbReference type="EMBL" id="LKCM01000182">
    <property type="protein sequence ID" value="KPQ43059.1"/>
    <property type="molecule type" value="Genomic_DNA"/>
</dbReference>
<dbReference type="NCBIfam" id="TIGR03827">
    <property type="entry name" value="GNAT_ablB"/>
    <property type="match status" value="1"/>
</dbReference>
<dbReference type="InterPro" id="IPR022525">
    <property type="entry name" value="GNAT_AblB"/>
</dbReference>
<dbReference type="AlphaFoldDB" id="A0A0P8A4G3"/>
<dbReference type="InterPro" id="IPR016181">
    <property type="entry name" value="Acyl_CoA_acyltransferase"/>
</dbReference>